<evidence type="ECO:0000256" key="3">
    <source>
        <dbReference type="ARBA" id="ARBA00022801"/>
    </source>
</evidence>
<accession>A0A6L6QKF6</accession>
<keyword evidence="5 6" id="KW-0482">Metalloprotease</keyword>
<dbReference type="InterPro" id="IPR051156">
    <property type="entry name" value="Mito/Outer_Membr_Metalloprot"/>
</dbReference>
<evidence type="ECO:0000256" key="1">
    <source>
        <dbReference type="ARBA" id="ARBA00022670"/>
    </source>
</evidence>
<reference evidence="9 10" key="1">
    <citation type="submission" date="2019-11" db="EMBL/GenBank/DDBJ databases">
        <title>Type strains purchased from KCTC, JCM and DSMZ.</title>
        <authorList>
            <person name="Lu H."/>
        </authorList>
    </citation>
    <scope>NUCLEOTIDE SEQUENCE [LARGE SCALE GENOMIC DNA]</scope>
    <source>
        <strain evidence="9 10">JCM 31587</strain>
    </source>
</reference>
<dbReference type="EMBL" id="WNKX01000014">
    <property type="protein sequence ID" value="MTW12554.1"/>
    <property type="molecule type" value="Genomic_DNA"/>
</dbReference>
<comment type="caution">
    <text evidence="9">The sequence shown here is derived from an EMBL/GenBank/DDBJ whole genome shotgun (WGS) entry which is preliminary data.</text>
</comment>
<evidence type="ECO:0000256" key="7">
    <source>
        <dbReference type="SAM" id="SignalP"/>
    </source>
</evidence>
<protein>
    <submittedName>
        <fullName evidence="9">M48 family metalloprotease</fullName>
    </submittedName>
</protein>
<evidence type="ECO:0000313" key="9">
    <source>
        <dbReference type="EMBL" id="MTW12554.1"/>
    </source>
</evidence>
<name>A0A6L6QKF6_9BURK</name>
<comment type="similarity">
    <text evidence="6">Belongs to the peptidase M48 family.</text>
</comment>
<dbReference type="RefSeq" id="WP_155455484.1">
    <property type="nucleotide sequence ID" value="NZ_WNKX01000014.1"/>
</dbReference>
<dbReference type="AlphaFoldDB" id="A0A6L6QKF6"/>
<dbReference type="PANTHER" id="PTHR22726">
    <property type="entry name" value="METALLOENDOPEPTIDASE OMA1"/>
    <property type="match status" value="1"/>
</dbReference>
<proteinExistence type="inferred from homology"/>
<dbReference type="GO" id="GO:0046872">
    <property type="term" value="F:metal ion binding"/>
    <property type="evidence" value="ECO:0007669"/>
    <property type="project" value="UniProtKB-KW"/>
</dbReference>
<gene>
    <name evidence="9" type="ORF">GM658_18250</name>
</gene>
<dbReference type="OrthoDB" id="8754530at2"/>
<keyword evidence="10" id="KW-1185">Reference proteome</keyword>
<evidence type="ECO:0000313" key="10">
    <source>
        <dbReference type="Proteomes" id="UP000472320"/>
    </source>
</evidence>
<dbReference type="InterPro" id="IPR001915">
    <property type="entry name" value="Peptidase_M48"/>
</dbReference>
<dbReference type="GO" id="GO:0051603">
    <property type="term" value="P:proteolysis involved in protein catabolic process"/>
    <property type="evidence" value="ECO:0007669"/>
    <property type="project" value="TreeGrafter"/>
</dbReference>
<keyword evidence="7" id="KW-0732">Signal</keyword>
<dbReference type="GO" id="GO:0004222">
    <property type="term" value="F:metalloendopeptidase activity"/>
    <property type="evidence" value="ECO:0007669"/>
    <property type="project" value="InterPro"/>
</dbReference>
<dbReference type="Proteomes" id="UP000472320">
    <property type="component" value="Unassembled WGS sequence"/>
</dbReference>
<dbReference type="GO" id="GO:0016020">
    <property type="term" value="C:membrane"/>
    <property type="evidence" value="ECO:0007669"/>
    <property type="project" value="TreeGrafter"/>
</dbReference>
<feature type="domain" description="Peptidase M48" evidence="8">
    <location>
        <begin position="64"/>
        <end position="235"/>
    </location>
</feature>
<evidence type="ECO:0000256" key="5">
    <source>
        <dbReference type="ARBA" id="ARBA00023049"/>
    </source>
</evidence>
<dbReference type="Pfam" id="PF01435">
    <property type="entry name" value="Peptidase_M48"/>
    <property type="match status" value="1"/>
</dbReference>
<organism evidence="9 10">
    <name type="scientific">Massilia eburnea</name>
    <dbReference type="NCBI Taxonomy" id="1776165"/>
    <lineage>
        <taxon>Bacteria</taxon>
        <taxon>Pseudomonadati</taxon>
        <taxon>Pseudomonadota</taxon>
        <taxon>Betaproteobacteria</taxon>
        <taxon>Burkholderiales</taxon>
        <taxon>Oxalobacteraceae</taxon>
        <taxon>Telluria group</taxon>
        <taxon>Massilia</taxon>
    </lineage>
</organism>
<evidence type="ECO:0000256" key="2">
    <source>
        <dbReference type="ARBA" id="ARBA00022723"/>
    </source>
</evidence>
<sequence length="243" mass="26537">MRLLSLLFLVAVQAAAQVPDSGRWQELRFSAQEVGQLSEEHYIEQTVSLAAAGQLDRDRVLLARVQRIANGLIRVATTLKPEAAGWQWEIHVTGDPGVEAESQAGGKLLLGRSFVARLKLDDGELAVLLAHEIAHIVAEHERETLSEALLDSHRDLPLEVVDERLASDIPLQLRLSKLSAIQEREADQLGMLMAFRAGWPCSAMLRFYAKLAEDSAGPTLLASHPSGATRLSLAKGMSRLLGN</sequence>
<evidence type="ECO:0000259" key="8">
    <source>
        <dbReference type="Pfam" id="PF01435"/>
    </source>
</evidence>
<keyword evidence="3 6" id="KW-0378">Hydrolase</keyword>
<keyword evidence="2" id="KW-0479">Metal-binding</keyword>
<evidence type="ECO:0000256" key="4">
    <source>
        <dbReference type="ARBA" id="ARBA00022833"/>
    </source>
</evidence>
<feature type="signal peptide" evidence="7">
    <location>
        <begin position="1"/>
        <end position="16"/>
    </location>
</feature>
<keyword evidence="4 6" id="KW-0862">Zinc</keyword>
<dbReference type="PANTHER" id="PTHR22726:SF1">
    <property type="entry name" value="METALLOENDOPEPTIDASE OMA1, MITOCHONDRIAL"/>
    <property type="match status" value="1"/>
</dbReference>
<comment type="cofactor">
    <cofactor evidence="6">
        <name>Zn(2+)</name>
        <dbReference type="ChEBI" id="CHEBI:29105"/>
    </cofactor>
    <text evidence="6">Binds 1 zinc ion per subunit.</text>
</comment>
<evidence type="ECO:0000256" key="6">
    <source>
        <dbReference type="RuleBase" id="RU003983"/>
    </source>
</evidence>
<keyword evidence="1 6" id="KW-0645">Protease</keyword>
<feature type="chain" id="PRO_5027016149" evidence="7">
    <location>
        <begin position="17"/>
        <end position="243"/>
    </location>
</feature>